<dbReference type="Gene3D" id="3.50.50.60">
    <property type="entry name" value="FAD/NAD(P)-binding domain"/>
    <property type="match status" value="1"/>
</dbReference>
<feature type="domain" description="RsdA/BaiN/AoA(So)-like Rossmann fold-like" evidence="1">
    <location>
        <begin position="23"/>
        <end position="147"/>
    </location>
</feature>
<proteinExistence type="predicted"/>
<dbReference type="AlphaFoldDB" id="A0A835HTZ6"/>
<sequence length="147" mass="16310">MPRRPTSGKFLVKIEKHTIDLVENVEANYVLVAIGSNRQGHTLAMQIGHSVVDPMPSLITFKIEDKHLAELSGITFPKVKAKLNVENVRRSIPEFMQGQFKDEFVTAGGVPLSEISLNTMESKIQPRLFFAGEVLNIDGITGGFNFQ</sequence>
<organism evidence="2 3">
    <name type="scientific">Coptis chinensis</name>
    <dbReference type="NCBI Taxonomy" id="261450"/>
    <lineage>
        <taxon>Eukaryota</taxon>
        <taxon>Viridiplantae</taxon>
        <taxon>Streptophyta</taxon>
        <taxon>Embryophyta</taxon>
        <taxon>Tracheophyta</taxon>
        <taxon>Spermatophyta</taxon>
        <taxon>Magnoliopsida</taxon>
        <taxon>Ranunculales</taxon>
        <taxon>Ranunculaceae</taxon>
        <taxon>Coptidoideae</taxon>
        <taxon>Coptis</taxon>
    </lineage>
</organism>
<dbReference type="Pfam" id="PF03486">
    <property type="entry name" value="HI0933_like"/>
    <property type="match status" value="1"/>
</dbReference>
<feature type="non-terminal residue" evidence="2">
    <location>
        <position position="147"/>
    </location>
</feature>
<dbReference type="InterPro" id="IPR004792">
    <property type="entry name" value="BaiN-like"/>
</dbReference>
<dbReference type="SUPFAM" id="SSF51905">
    <property type="entry name" value="FAD/NAD(P)-binding domain"/>
    <property type="match status" value="1"/>
</dbReference>
<dbReference type="Proteomes" id="UP000631114">
    <property type="component" value="Unassembled WGS sequence"/>
</dbReference>
<accession>A0A835HTZ6</accession>
<dbReference type="EMBL" id="JADFTS010000005">
    <property type="protein sequence ID" value="KAF9604278.1"/>
    <property type="molecule type" value="Genomic_DNA"/>
</dbReference>
<keyword evidence="3" id="KW-1185">Reference proteome</keyword>
<reference evidence="2 3" key="1">
    <citation type="submission" date="2020-10" db="EMBL/GenBank/DDBJ databases">
        <title>The Coptis chinensis genome and diversification of protoberbering-type alkaloids.</title>
        <authorList>
            <person name="Wang B."/>
            <person name="Shu S."/>
            <person name="Song C."/>
            <person name="Liu Y."/>
        </authorList>
    </citation>
    <scope>NUCLEOTIDE SEQUENCE [LARGE SCALE GENOMIC DNA]</scope>
    <source>
        <strain evidence="2">HL-2020</strain>
        <tissue evidence="2">Leaf</tissue>
    </source>
</reference>
<evidence type="ECO:0000259" key="1">
    <source>
        <dbReference type="Pfam" id="PF03486"/>
    </source>
</evidence>
<dbReference type="InterPro" id="IPR057661">
    <property type="entry name" value="RsdA/BaiN/AoA(So)_Rossmann"/>
</dbReference>
<gene>
    <name evidence="2" type="ORF">IFM89_004984</name>
</gene>
<dbReference type="OrthoDB" id="9930022at2759"/>
<comment type="caution">
    <text evidence="2">The sequence shown here is derived from an EMBL/GenBank/DDBJ whole genome shotgun (WGS) entry which is preliminary data.</text>
</comment>
<name>A0A835HTZ6_9MAGN</name>
<dbReference type="InterPro" id="IPR036188">
    <property type="entry name" value="FAD/NAD-bd_sf"/>
</dbReference>
<dbReference type="PANTHER" id="PTHR42887:SF2">
    <property type="entry name" value="OS12G0638800 PROTEIN"/>
    <property type="match status" value="1"/>
</dbReference>
<evidence type="ECO:0000313" key="3">
    <source>
        <dbReference type="Proteomes" id="UP000631114"/>
    </source>
</evidence>
<evidence type="ECO:0000313" key="2">
    <source>
        <dbReference type="EMBL" id="KAF9604278.1"/>
    </source>
</evidence>
<protein>
    <recommendedName>
        <fullName evidence="1">RsdA/BaiN/AoA(So)-like Rossmann fold-like domain-containing protein</fullName>
    </recommendedName>
</protein>
<dbReference type="PANTHER" id="PTHR42887">
    <property type="entry name" value="OS12G0638800 PROTEIN"/>
    <property type="match status" value="1"/>
</dbReference>